<dbReference type="SMART" id="SM00320">
    <property type="entry name" value="WD40"/>
    <property type="match status" value="3"/>
</dbReference>
<proteinExistence type="predicted"/>
<evidence type="ECO:0000313" key="5">
    <source>
        <dbReference type="EMBL" id="GAC72455.1"/>
    </source>
</evidence>
<dbReference type="Gene3D" id="2.130.10.10">
    <property type="entry name" value="YVTN repeat-like/Quinoprotein amine dehydrogenase"/>
    <property type="match status" value="2"/>
</dbReference>
<dbReference type="Proteomes" id="UP000011976">
    <property type="component" value="Unassembled WGS sequence"/>
</dbReference>
<feature type="compositionally biased region" description="Polar residues" evidence="4">
    <location>
        <begin position="524"/>
        <end position="538"/>
    </location>
</feature>
<organism evidence="5 6">
    <name type="scientific">Pseudozyma antarctica (strain T-34)</name>
    <name type="common">Yeast</name>
    <name type="synonym">Candida antarctica</name>
    <dbReference type="NCBI Taxonomy" id="1151754"/>
    <lineage>
        <taxon>Eukaryota</taxon>
        <taxon>Fungi</taxon>
        <taxon>Dikarya</taxon>
        <taxon>Basidiomycota</taxon>
        <taxon>Ustilaginomycotina</taxon>
        <taxon>Ustilaginomycetes</taxon>
        <taxon>Ustilaginales</taxon>
        <taxon>Ustilaginaceae</taxon>
        <taxon>Moesziomyces</taxon>
    </lineage>
</organism>
<dbReference type="OrthoDB" id="25131at2759"/>
<dbReference type="InterPro" id="IPR039328">
    <property type="entry name" value="WDR89"/>
</dbReference>
<accession>M9LYZ3</accession>
<protein>
    <submittedName>
        <fullName evidence="5">WD40 repeat protein</fullName>
    </submittedName>
</protein>
<feature type="region of interest" description="Disordered" evidence="4">
    <location>
        <begin position="507"/>
        <end position="538"/>
    </location>
</feature>
<reference evidence="6" key="1">
    <citation type="journal article" date="2013" name="Genome Announc.">
        <title>Genome sequence of the basidiomycetous yeast Pseudozyma antarctica T-34, a producer of the glycolipid biosurfactants mannosylerythritol lipids.</title>
        <authorList>
            <person name="Morita T."/>
            <person name="Koike H."/>
            <person name="Koyama Y."/>
            <person name="Hagiwara H."/>
            <person name="Ito E."/>
            <person name="Fukuoka T."/>
            <person name="Imura T."/>
            <person name="Machida M."/>
            <person name="Kitamoto D."/>
        </authorList>
    </citation>
    <scope>NUCLEOTIDE SEQUENCE [LARGE SCALE GENOMIC DNA]</scope>
    <source>
        <strain evidence="6">T-34</strain>
    </source>
</reference>
<keyword evidence="1 3" id="KW-0853">WD repeat</keyword>
<evidence type="ECO:0000256" key="1">
    <source>
        <dbReference type="ARBA" id="ARBA00022574"/>
    </source>
</evidence>
<dbReference type="PANTHER" id="PTHR22889:SF0">
    <property type="entry name" value="WD REPEAT-CONTAINING PROTEIN 89"/>
    <property type="match status" value="1"/>
</dbReference>
<feature type="compositionally biased region" description="Low complexity" evidence="4">
    <location>
        <begin position="513"/>
        <end position="522"/>
    </location>
</feature>
<dbReference type="InterPro" id="IPR036322">
    <property type="entry name" value="WD40_repeat_dom_sf"/>
</dbReference>
<feature type="repeat" description="WD" evidence="3">
    <location>
        <begin position="453"/>
        <end position="494"/>
    </location>
</feature>
<evidence type="ECO:0000256" key="3">
    <source>
        <dbReference type="PROSITE-ProRule" id="PRU00221"/>
    </source>
</evidence>
<dbReference type="PANTHER" id="PTHR22889">
    <property type="entry name" value="WD REPEAT-CONTAINING PROTEIN 89"/>
    <property type="match status" value="1"/>
</dbReference>
<dbReference type="PROSITE" id="PS00678">
    <property type="entry name" value="WD_REPEATS_1"/>
    <property type="match status" value="1"/>
</dbReference>
<name>M9LYZ3_PSEA3</name>
<dbReference type="InterPro" id="IPR015943">
    <property type="entry name" value="WD40/YVTN_repeat-like_dom_sf"/>
</dbReference>
<sequence length="538" mass="57305">MRRPSMLRPNTFSPKIAAWQCTQKFRLRKFYSSSASTQHPCFGLRGLEPTPLATTYIPTSATMDQDMDLTLSGAARAPALASTSSLYRAQEPFHVQAIPPHAAPNASPAYVTHLVSLSTSYGVPTLLAVADDSTLTLIDKVSGVVAESQPAFKDARITQAKPLAPGSGSFVASVSNGTVACWDTRAGLARPVWTLQGASKAPYLCVEPAPHDANIVVAGTEQYGHGDSDIDIWDIRSTVAPQSKYNEVHSDDVTVLQYHPDAVNHKGILLSGSTDGLVSAIDTTIAEEDDAVISVGNTGNSVARAGWIYSSTPSSSAAAAMDTAMEDGGEESDLRQVETEARRRALGKVWAIGDMQTLSLFDADKFDPLLPTTDVRSSNSLRPPWSTDYVIDAFSTLPSFPNPTVAPGAEDLTLFVGRSEGAFAAISIPISNPSQTSSWHLRAVFPEQGDGTLYGHADIIRSAEWDPKTNTLYTGGEDGNLCFWNFDNNTAATPAAVSIPALGSYSAPAATGSDSQTSSRSASRNHTPARNQRYTPYK</sequence>
<dbReference type="Pfam" id="PF00400">
    <property type="entry name" value="WD40"/>
    <property type="match status" value="1"/>
</dbReference>
<dbReference type="STRING" id="1151754.M9LYZ3"/>
<dbReference type="AlphaFoldDB" id="M9LYZ3"/>
<evidence type="ECO:0000256" key="4">
    <source>
        <dbReference type="SAM" id="MobiDB-lite"/>
    </source>
</evidence>
<dbReference type="InterPro" id="IPR019775">
    <property type="entry name" value="WD40_repeat_CS"/>
</dbReference>
<dbReference type="EMBL" id="DF196773">
    <property type="protein sequence ID" value="GAC72455.1"/>
    <property type="molecule type" value="Genomic_DNA"/>
</dbReference>
<evidence type="ECO:0000256" key="2">
    <source>
        <dbReference type="ARBA" id="ARBA00022737"/>
    </source>
</evidence>
<evidence type="ECO:0000313" key="6">
    <source>
        <dbReference type="Proteomes" id="UP000011976"/>
    </source>
</evidence>
<dbReference type="PROSITE" id="PS50082">
    <property type="entry name" value="WD_REPEATS_2"/>
    <property type="match status" value="1"/>
</dbReference>
<gene>
    <name evidence="5" type="ORF">PANT_7c00112</name>
</gene>
<keyword evidence="2" id="KW-0677">Repeat</keyword>
<dbReference type="PROSITE" id="PS50294">
    <property type="entry name" value="WD_REPEATS_REGION"/>
    <property type="match status" value="1"/>
</dbReference>
<dbReference type="SUPFAM" id="SSF50978">
    <property type="entry name" value="WD40 repeat-like"/>
    <property type="match status" value="1"/>
</dbReference>
<dbReference type="InterPro" id="IPR001680">
    <property type="entry name" value="WD40_rpt"/>
</dbReference>